<gene>
    <name evidence="2" type="ORF">E4656_07855</name>
</gene>
<organism evidence="2 3">
    <name type="scientific">Natronospirillum operosum</name>
    <dbReference type="NCBI Taxonomy" id="2759953"/>
    <lineage>
        <taxon>Bacteria</taxon>
        <taxon>Pseudomonadati</taxon>
        <taxon>Pseudomonadota</taxon>
        <taxon>Gammaproteobacteria</taxon>
        <taxon>Oceanospirillales</taxon>
        <taxon>Natronospirillaceae</taxon>
        <taxon>Natronospirillum</taxon>
    </lineage>
</organism>
<name>A0A4Z0WF70_9GAMM</name>
<protein>
    <submittedName>
        <fullName evidence="2">TrkA family potassium uptake protein</fullName>
    </submittedName>
</protein>
<dbReference type="SUPFAM" id="SSF51735">
    <property type="entry name" value="NAD(P)-binding Rossmann-fold domains"/>
    <property type="match status" value="1"/>
</dbReference>
<dbReference type="Gene3D" id="3.40.50.720">
    <property type="entry name" value="NAD(P)-binding Rossmann-like Domain"/>
    <property type="match status" value="1"/>
</dbReference>
<evidence type="ECO:0000313" key="3">
    <source>
        <dbReference type="Proteomes" id="UP000297475"/>
    </source>
</evidence>
<dbReference type="InterPro" id="IPR003148">
    <property type="entry name" value="RCK_N"/>
</dbReference>
<evidence type="ECO:0000313" key="2">
    <source>
        <dbReference type="EMBL" id="TGG94082.1"/>
    </source>
</evidence>
<keyword evidence="3" id="KW-1185">Reference proteome</keyword>
<dbReference type="OrthoDB" id="9776294at2"/>
<reference evidence="2 3" key="1">
    <citation type="submission" date="2019-04" db="EMBL/GenBank/DDBJ databases">
        <title>Natronospirillum operosus gen. nov., sp. nov., a haloalkaliphilic satellite isolated from decaying biomass of laboratory culture of cyanobacterium Geitlerinema sp. and proposal of Natronospirillaceae fam. nov. and Saccharospirillaceae fam. nov.</title>
        <authorList>
            <person name="Kevbrin V."/>
            <person name="Boltyanskaya Y."/>
            <person name="Koziaeva V."/>
            <person name="Grouzdev D.S."/>
            <person name="Park M."/>
            <person name="Cho J."/>
        </authorList>
    </citation>
    <scope>NUCLEOTIDE SEQUENCE [LARGE SCALE GENOMIC DNA]</scope>
    <source>
        <strain evidence="2 3">G-116</strain>
    </source>
</reference>
<dbReference type="RefSeq" id="WP_135482651.1">
    <property type="nucleotide sequence ID" value="NZ_SRMF01000002.1"/>
</dbReference>
<dbReference type="Pfam" id="PF02254">
    <property type="entry name" value="TrkA_N"/>
    <property type="match status" value="1"/>
</dbReference>
<dbReference type="AlphaFoldDB" id="A0A4Z0WF70"/>
<proteinExistence type="predicted"/>
<dbReference type="PANTHER" id="PTHR43833">
    <property type="entry name" value="POTASSIUM CHANNEL PROTEIN 2-RELATED-RELATED"/>
    <property type="match status" value="1"/>
</dbReference>
<comment type="caution">
    <text evidence="2">The sequence shown here is derived from an EMBL/GenBank/DDBJ whole genome shotgun (WGS) entry which is preliminary data.</text>
</comment>
<dbReference type="InterPro" id="IPR050721">
    <property type="entry name" value="Trk_Ktr_HKT_K-transport"/>
</dbReference>
<dbReference type="PANTHER" id="PTHR43833:SF7">
    <property type="entry name" value="KTR SYSTEM POTASSIUM UPTAKE PROTEIN C"/>
    <property type="match status" value="1"/>
</dbReference>
<evidence type="ECO:0000259" key="1">
    <source>
        <dbReference type="Pfam" id="PF02254"/>
    </source>
</evidence>
<dbReference type="InterPro" id="IPR036291">
    <property type="entry name" value="NAD(P)-bd_dom_sf"/>
</dbReference>
<sequence>MGKQRIAVIGLGRFGATLAQEAQANGVEVLAVDSNETKVNDIADSVGEAIIADCTDPKAINAIDWQQFSTVVVAIGSDIKNSMMTVIHLQEAGVRTLWCKVQDKYHAALMSRLGVQKVISPEEEMARRAGRTIHFPDMMQQMLLGADQFVAEIQIINRMDRSAIASKLGRKHHQLLAIKRKTESSFTQTTALPDCLYPGDRILVLSQSSAEASWLSFMS</sequence>
<feature type="domain" description="RCK N-terminal" evidence="1">
    <location>
        <begin position="6"/>
        <end position="121"/>
    </location>
</feature>
<accession>A0A4Z0WF70</accession>
<dbReference type="Proteomes" id="UP000297475">
    <property type="component" value="Unassembled WGS sequence"/>
</dbReference>
<dbReference type="EMBL" id="SRMF01000002">
    <property type="protein sequence ID" value="TGG94082.1"/>
    <property type="molecule type" value="Genomic_DNA"/>
</dbReference>
<dbReference type="GO" id="GO:0006813">
    <property type="term" value="P:potassium ion transport"/>
    <property type="evidence" value="ECO:0007669"/>
    <property type="project" value="InterPro"/>
</dbReference>